<feature type="transmembrane region" description="Helical" evidence="1">
    <location>
        <begin position="187"/>
        <end position="207"/>
    </location>
</feature>
<reference evidence="5 6" key="1">
    <citation type="submission" date="2020-03" db="EMBL/GenBank/DDBJ databases">
        <title>Soil Listeria distribution.</title>
        <authorList>
            <person name="Liao J."/>
            <person name="Wiedmann M."/>
        </authorList>
    </citation>
    <scope>NUCLEOTIDE SEQUENCE [LARGE SCALE GENOMIC DNA]</scope>
    <source>
        <strain evidence="4 6">FSL L7-1515</strain>
        <strain evidence="3 5">FSL L7-1554</strain>
    </source>
</reference>
<dbReference type="Proteomes" id="UP000561617">
    <property type="component" value="Unassembled WGS sequence"/>
</dbReference>
<keyword evidence="1" id="KW-0472">Membrane</keyword>
<dbReference type="EMBL" id="JAASTW010000001">
    <property type="protein sequence ID" value="MBC1487594.1"/>
    <property type="molecule type" value="Genomic_DNA"/>
</dbReference>
<dbReference type="InterPro" id="IPR032834">
    <property type="entry name" value="NatK-like_C"/>
</dbReference>
<accession>A0A7X1C7U2</accession>
<feature type="transmembrane region" description="Helical" evidence="1">
    <location>
        <begin position="77"/>
        <end position="99"/>
    </location>
</feature>
<dbReference type="Gene3D" id="3.30.565.10">
    <property type="entry name" value="Histidine kinase-like ATPase, C-terminal domain"/>
    <property type="match status" value="1"/>
</dbReference>
<dbReference type="AlphaFoldDB" id="A0A7X1C7U2"/>
<name>A0A7X1C7U2_9LIST</name>
<evidence type="ECO:0000313" key="5">
    <source>
        <dbReference type="Proteomes" id="UP000561617"/>
    </source>
</evidence>
<sequence length="431" mass="48634">MFSILMAFIQIAGIFIAIQILTNKVFSMKEGLVTVAIAMLAFPLFTLVQYWSMIFVALIFVSALYWKNKNIVSSASITLIVIILLTISDSIVGFVLVPGLNFKYEDIFNELLPTLIYCVGMLANLLVLSYILRKLIGKINITRFAEHRKYAYIILAIVALTVLAFYMNIYAGSIAGYDSTILKTNTLIFTGYTILLIVIVAVVIKTATNELKVQNQKEQLEQLQDYVSTLESLHREMRVFRHDYVNILSTLVGYIDNNDMQGLKFYFENNIVPINKTIESNNYKISLLQNIHVMELKGLLAVKLIRAQELKIDAILEVVEPINKIAMDSIDLCKAVGILLDNAVEAALTCENPVIRIAFVKKDESMLIVFANSLPNNMPPIYKIFEEGFSTKGEGRGLGLASLREIMQKYSHVTLDTRVTNREVIQELEIM</sequence>
<dbReference type="InterPro" id="IPR036890">
    <property type="entry name" value="HATPase_C_sf"/>
</dbReference>
<dbReference type="Pfam" id="PF14501">
    <property type="entry name" value="HATPase_c_5"/>
    <property type="match status" value="1"/>
</dbReference>
<evidence type="ECO:0000256" key="1">
    <source>
        <dbReference type="SAM" id="Phobius"/>
    </source>
</evidence>
<dbReference type="Proteomes" id="UP000587800">
    <property type="component" value="Unassembled WGS sequence"/>
</dbReference>
<comment type="caution">
    <text evidence="3">The sequence shown here is derived from an EMBL/GenBank/DDBJ whole genome shotgun (WGS) entry which is preliminary data.</text>
</comment>
<dbReference type="RefSeq" id="WP_185344357.1">
    <property type="nucleotide sequence ID" value="NZ_JAASTU010000001.1"/>
</dbReference>
<keyword evidence="1" id="KW-1133">Transmembrane helix</keyword>
<dbReference type="PANTHER" id="PTHR40448">
    <property type="entry name" value="TWO-COMPONENT SENSOR HISTIDINE KINASE"/>
    <property type="match status" value="1"/>
</dbReference>
<organism evidence="3 5">
    <name type="scientific">Listeria immobilis</name>
    <dbReference type="NCBI Taxonomy" id="2713502"/>
    <lineage>
        <taxon>Bacteria</taxon>
        <taxon>Bacillati</taxon>
        <taxon>Bacillota</taxon>
        <taxon>Bacilli</taxon>
        <taxon>Bacillales</taxon>
        <taxon>Listeriaceae</taxon>
        <taxon>Listeria</taxon>
    </lineage>
</organism>
<keyword evidence="3" id="KW-0418">Kinase</keyword>
<protein>
    <submittedName>
        <fullName evidence="3">Sensor histidine kinase</fullName>
    </submittedName>
</protein>
<feature type="domain" description="Sensor histidine kinase NatK-like C-terminal" evidence="2">
    <location>
        <begin position="327"/>
        <end position="430"/>
    </location>
</feature>
<dbReference type="GO" id="GO:0042802">
    <property type="term" value="F:identical protein binding"/>
    <property type="evidence" value="ECO:0007669"/>
    <property type="project" value="TreeGrafter"/>
</dbReference>
<keyword evidence="3" id="KW-0808">Transferase</keyword>
<dbReference type="GO" id="GO:0016301">
    <property type="term" value="F:kinase activity"/>
    <property type="evidence" value="ECO:0007669"/>
    <property type="project" value="UniProtKB-KW"/>
</dbReference>
<feature type="transmembrane region" description="Helical" evidence="1">
    <location>
        <begin position="111"/>
        <end position="132"/>
    </location>
</feature>
<evidence type="ECO:0000313" key="6">
    <source>
        <dbReference type="Proteomes" id="UP000587800"/>
    </source>
</evidence>
<gene>
    <name evidence="3" type="ORF">HCJ38_00940</name>
    <name evidence="4" type="ORF">HCJ59_12200</name>
</gene>
<evidence type="ECO:0000313" key="4">
    <source>
        <dbReference type="EMBL" id="MBC1510645.1"/>
    </source>
</evidence>
<dbReference type="PANTHER" id="PTHR40448:SF1">
    <property type="entry name" value="TWO-COMPONENT SENSOR HISTIDINE KINASE"/>
    <property type="match status" value="1"/>
</dbReference>
<feature type="transmembrane region" description="Helical" evidence="1">
    <location>
        <begin position="32"/>
        <end position="65"/>
    </location>
</feature>
<proteinExistence type="predicted"/>
<feature type="transmembrane region" description="Helical" evidence="1">
    <location>
        <begin position="7"/>
        <end position="26"/>
    </location>
</feature>
<dbReference type="EMBL" id="JAASUB010000014">
    <property type="protein sequence ID" value="MBC1510645.1"/>
    <property type="molecule type" value="Genomic_DNA"/>
</dbReference>
<evidence type="ECO:0000313" key="3">
    <source>
        <dbReference type="EMBL" id="MBC1487594.1"/>
    </source>
</evidence>
<dbReference type="SUPFAM" id="SSF55874">
    <property type="entry name" value="ATPase domain of HSP90 chaperone/DNA topoisomerase II/histidine kinase"/>
    <property type="match status" value="1"/>
</dbReference>
<evidence type="ECO:0000259" key="2">
    <source>
        <dbReference type="Pfam" id="PF14501"/>
    </source>
</evidence>
<keyword evidence="1" id="KW-0812">Transmembrane</keyword>
<keyword evidence="6" id="KW-1185">Reference proteome</keyword>
<feature type="transmembrane region" description="Helical" evidence="1">
    <location>
        <begin position="152"/>
        <end position="175"/>
    </location>
</feature>